<evidence type="ECO:0000313" key="6">
    <source>
        <dbReference type="Proteomes" id="UP000184501"/>
    </source>
</evidence>
<accession>A0A1M5LVU6</accession>
<dbReference type="InterPro" id="IPR051782">
    <property type="entry name" value="ABC_Transporter_VariousFunc"/>
</dbReference>
<dbReference type="Proteomes" id="UP000184501">
    <property type="component" value="Unassembled WGS sequence"/>
</dbReference>
<dbReference type="InterPro" id="IPR017871">
    <property type="entry name" value="ABC_transporter-like_CS"/>
</dbReference>
<feature type="domain" description="ABC transporter" evidence="4">
    <location>
        <begin position="2"/>
        <end position="222"/>
    </location>
</feature>
<evidence type="ECO:0000259" key="4">
    <source>
        <dbReference type="PROSITE" id="PS50893"/>
    </source>
</evidence>
<dbReference type="Gene3D" id="3.40.50.300">
    <property type="entry name" value="P-loop containing nucleotide triphosphate hydrolases"/>
    <property type="match status" value="1"/>
</dbReference>
<evidence type="ECO:0000256" key="2">
    <source>
        <dbReference type="ARBA" id="ARBA00022741"/>
    </source>
</evidence>
<organism evidence="5 6">
    <name type="scientific">Streptoalloteichus hindustanus</name>
    <dbReference type="NCBI Taxonomy" id="2017"/>
    <lineage>
        <taxon>Bacteria</taxon>
        <taxon>Bacillati</taxon>
        <taxon>Actinomycetota</taxon>
        <taxon>Actinomycetes</taxon>
        <taxon>Pseudonocardiales</taxon>
        <taxon>Pseudonocardiaceae</taxon>
        <taxon>Streptoalloteichus</taxon>
    </lineage>
</organism>
<dbReference type="EMBL" id="FQVN01000012">
    <property type="protein sequence ID" value="SHG69224.1"/>
    <property type="molecule type" value="Genomic_DNA"/>
</dbReference>
<reference evidence="5 6" key="1">
    <citation type="submission" date="2016-11" db="EMBL/GenBank/DDBJ databases">
        <authorList>
            <person name="Jaros S."/>
            <person name="Januszkiewicz K."/>
            <person name="Wedrychowicz H."/>
        </authorList>
    </citation>
    <scope>NUCLEOTIDE SEQUENCE [LARGE SCALE GENOMIC DNA]</scope>
    <source>
        <strain evidence="5 6">DSM 44523</strain>
    </source>
</reference>
<dbReference type="PROSITE" id="PS00211">
    <property type="entry name" value="ABC_TRANSPORTER_1"/>
    <property type="match status" value="1"/>
</dbReference>
<sequence>MVRLDGVGKRFGKGPWVLSGVTLSLRAGEVTAVRGANGAGKSTLLRVVAGISPPTTGRVLHRPSVAAYVPEQFPVQGGMSGRAYLRHMARVRGMDAAGATRRVQRLWERFAVQGDPDGPLRALSKGNRQKVALAQALLVPPRLLVLDEPWSGLDAAAHDVLAEVIDETRQDGGIVVVTDHTDSLDPSVVGAVARVAGGRVTVEEVSPTAPPARHRAAAPVVHVRLRRTAKAVGAWENWPGVVIPDERADTARPTEPDLVDLRVARENTDALLAEALRRGWSVHEVSEVAEVSGATEVAANHSRTER</sequence>
<keyword evidence="3" id="KW-0067">ATP-binding</keyword>
<dbReference type="InterPro" id="IPR003439">
    <property type="entry name" value="ABC_transporter-like_ATP-bd"/>
</dbReference>
<name>A0A1M5LVU6_STRHI</name>
<keyword evidence="1" id="KW-0813">Transport</keyword>
<evidence type="ECO:0000313" key="5">
    <source>
        <dbReference type="EMBL" id="SHG69224.1"/>
    </source>
</evidence>
<dbReference type="PANTHER" id="PTHR42939:SF1">
    <property type="entry name" value="ABC TRANSPORTER ATP-BINDING PROTEIN ALBC-RELATED"/>
    <property type="match status" value="1"/>
</dbReference>
<keyword evidence="6" id="KW-1185">Reference proteome</keyword>
<dbReference type="GO" id="GO:0005524">
    <property type="term" value="F:ATP binding"/>
    <property type="evidence" value="ECO:0007669"/>
    <property type="project" value="UniProtKB-KW"/>
</dbReference>
<dbReference type="InterPro" id="IPR027417">
    <property type="entry name" value="P-loop_NTPase"/>
</dbReference>
<dbReference type="STRING" id="2017.SAMN05444320_11281"/>
<dbReference type="RefSeq" id="WP_200797686.1">
    <property type="nucleotide sequence ID" value="NZ_FQVN01000012.1"/>
</dbReference>
<dbReference type="SMART" id="SM00382">
    <property type="entry name" value="AAA"/>
    <property type="match status" value="1"/>
</dbReference>
<dbReference type="GO" id="GO:0016887">
    <property type="term" value="F:ATP hydrolysis activity"/>
    <property type="evidence" value="ECO:0007669"/>
    <property type="project" value="InterPro"/>
</dbReference>
<dbReference type="PANTHER" id="PTHR42939">
    <property type="entry name" value="ABC TRANSPORTER ATP-BINDING PROTEIN ALBC-RELATED"/>
    <property type="match status" value="1"/>
</dbReference>
<evidence type="ECO:0000256" key="1">
    <source>
        <dbReference type="ARBA" id="ARBA00022448"/>
    </source>
</evidence>
<keyword evidence="2" id="KW-0547">Nucleotide-binding</keyword>
<dbReference type="SUPFAM" id="SSF52540">
    <property type="entry name" value="P-loop containing nucleoside triphosphate hydrolases"/>
    <property type="match status" value="1"/>
</dbReference>
<evidence type="ECO:0000256" key="3">
    <source>
        <dbReference type="ARBA" id="ARBA00022840"/>
    </source>
</evidence>
<protein>
    <submittedName>
        <fullName evidence="5">ABC-type multidrug transport system, ATPase component</fullName>
    </submittedName>
</protein>
<proteinExistence type="predicted"/>
<dbReference type="AlphaFoldDB" id="A0A1M5LVU6"/>
<dbReference type="InterPro" id="IPR003593">
    <property type="entry name" value="AAA+_ATPase"/>
</dbReference>
<gene>
    <name evidence="5" type="ORF">SAMN05444320_11281</name>
</gene>
<dbReference type="Pfam" id="PF00005">
    <property type="entry name" value="ABC_tran"/>
    <property type="match status" value="1"/>
</dbReference>
<dbReference type="PROSITE" id="PS50893">
    <property type="entry name" value="ABC_TRANSPORTER_2"/>
    <property type="match status" value="1"/>
</dbReference>